<keyword evidence="7" id="KW-0067">ATP-binding</keyword>
<dbReference type="GO" id="GO:0046983">
    <property type="term" value="F:protein dimerization activity"/>
    <property type="evidence" value="ECO:0007669"/>
    <property type="project" value="InterPro"/>
</dbReference>
<keyword evidence="9" id="KW-0812">Transmembrane</keyword>
<dbReference type="InterPro" id="IPR011990">
    <property type="entry name" value="TPR-like_helical_dom_sf"/>
</dbReference>
<dbReference type="AlphaFoldDB" id="A0A1G5Z405"/>
<keyword evidence="13" id="KW-1185">Reference proteome</keyword>
<dbReference type="InterPro" id="IPR050482">
    <property type="entry name" value="Sensor_HK_TwoCompSys"/>
</dbReference>
<feature type="transmembrane region" description="Helical" evidence="9">
    <location>
        <begin position="405"/>
        <end position="426"/>
    </location>
</feature>
<dbReference type="GO" id="GO:0005524">
    <property type="term" value="F:ATP binding"/>
    <property type="evidence" value="ECO:0007669"/>
    <property type="project" value="UniProtKB-KW"/>
</dbReference>
<dbReference type="Gene3D" id="3.30.565.10">
    <property type="entry name" value="Histidine kinase-like ATPase, C-terminal domain"/>
    <property type="match status" value="1"/>
</dbReference>
<dbReference type="SUPFAM" id="SSF48452">
    <property type="entry name" value="TPR-like"/>
    <property type="match status" value="1"/>
</dbReference>
<dbReference type="EC" id="2.7.13.3" evidence="2"/>
<dbReference type="InterPro" id="IPR003594">
    <property type="entry name" value="HATPase_dom"/>
</dbReference>
<gene>
    <name evidence="12" type="ORF">SAMN03080617_03218</name>
</gene>
<evidence type="ECO:0000259" key="11">
    <source>
        <dbReference type="Pfam" id="PF07730"/>
    </source>
</evidence>
<dbReference type="OrthoDB" id="9760839at2"/>
<keyword evidence="6 12" id="KW-0418">Kinase</keyword>
<proteinExistence type="predicted"/>
<evidence type="ECO:0000256" key="1">
    <source>
        <dbReference type="ARBA" id="ARBA00000085"/>
    </source>
</evidence>
<reference evidence="13" key="1">
    <citation type="submission" date="2016-10" db="EMBL/GenBank/DDBJ databases">
        <authorList>
            <person name="Varghese N."/>
            <person name="Submissions S."/>
        </authorList>
    </citation>
    <scope>NUCLEOTIDE SEQUENCE [LARGE SCALE GENOMIC DNA]</scope>
    <source>
        <strain evidence="13">DSM 22703</strain>
    </source>
</reference>
<dbReference type="InterPro" id="IPR036890">
    <property type="entry name" value="HATPase_C_sf"/>
</dbReference>
<dbReference type="PANTHER" id="PTHR24421">
    <property type="entry name" value="NITRATE/NITRITE SENSOR PROTEIN NARX-RELATED"/>
    <property type="match status" value="1"/>
</dbReference>
<keyword evidence="4" id="KW-0808">Transferase</keyword>
<dbReference type="PANTHER" id="PTHR24421:SF10">
    <property type="entry name" value="NITRATE_NITRITE SENSOR PROTEIN NARQ"/>
    <property type="match status" value="1"/>
</dbReference>
<evidence type="ECO:0000256" key="2">
    <source>
        <dbReference type="ARBA" id="ARBA00012438"/>
    </source>
</evidence>
<keyword evidence="5" id="KW-0547">Nucleotide-binding</keyword>
<evidence type="ECO:0000313" key="13">
    <source>
        <dbReference type="Proteomes" id="UP000198756"/>
    </source>
</evidence>
<dbReference type="STRING" id="279824.SAMN03080617_03218"/>
<keyword evidence="9" id="KW-0472">Membrane</keyword>
<protein>
    <recommendedName>
        <fullName evidence="2">histidine kinase</fullName>
        <ecNumber evidence="2">2.7.13.3</ecNumber>
    </recommendedName>
</protein>
<feature type="domain" description="Signal transduction histidine kinase subgroup 3 dimerisation and phosphoacceptor" evidence="11">
    <location>
        <begin position="457"/>
        <end position="520"/>
    </location>
</feature>
<evidence type="ECO:0000259" key="10">
    <source>
        <dbReference type="Pfam" id="PF02518"/>
    </source>
</evidence>
<organism evidence="12 13">
    <name type="scientific">Algoriphagus alkaliphilus</name>
    <dbReference type="NCBI Taxonomy" id="279824"/>
    <lineage>
        <taxon>Bacteria</taxon>
        <taxon>Pseudomonadati</taxon>
        <taxon>Bacteroidota</taxon>
        <taxon>Cytophagia</taxon>
        <taxon>Cytophagales</taxon>
        <taxon>Cyclobacteriaceae</taxon>
        <taxon>Algoriphagus</taxon>
    </lineage>
</organism>
<evidence type="ECO:0000256" key="9">
    <source>
        <dbReference type="SAM" id="Phobius"/>
    </source>
</evidence>
<dbReference type="Pfam" id="PF07730">
    <property type="entry name" value="HisKA_3"/>
    <property type="match status" value="1"/>
</dbReference>
<evidence type="ECO:0000256" key="5">
    <source>
        <dbReference type="ARBA" id="ARBA00022741"/>
    </source>
</evidence>
<keyword evidence="9" id="KW-1133">Transmembrane helix</keyword>
<dbReference type="EMBL" id="FMXE01000026">
    <property type="protein sequence ID" value="SDA89789.1"/>
    <property type="molecule type" value="Genomic_DNA"/>
</dbReference>
<evidence type="ECO:0000256" key="3">
    <source>
        <dbReference type="ARBA" id="ARBA00022553"/>
    </source>
</evidence>
<evidence type="ECO:0000256" key="8">
    <source>
        <dbReference type="ARBA" id="ARBA00023012"/>
    </source>
</evidence>
<evidence type="ECO:0000256" key="4">
    <source>
        <dbReference type="ARBA" id="ARBA00022679"/>
    </source>
</evidence>
<comment type="catalytic activity">
    <reaction evidence="1">
        <text>ATP + protein L-histidine = ADP + protein N-phospho-L-histidine.</text>
        <dbReference type="EC" id="2.7.13.3"/>
    </reaction>
</comment>
<dbReference type="Pfam" id="PF02518">
    <property type="entry name" value="HATPase_c"/>
    <property type="match status" value="1"/>
</dbReference>
<sequence>MGKRLIYCFFFTIVTCMTFGQSVELNSLRTKIYQAKTDLERLNAILALCEVHYNIPRDTLDKYAYEAYSLALQTKNDSLISLGAFAKAQDYYRWGWLDSAVVLIDGVLPRLAFDNKATSEGYFKLMRLKAISKGGRMDYLGALDILYQLVKEAESIGDLLNLSINQNSIASIALARNYPEEALTWIKKAETNLGLGLDFQTAKASILINKANAFIQLEKEDSAVFYINRGVELSKEVNNLPIYSTALQRKSELALKRGDLIEAEHALIELLEARKLTGDQNLYADDKEALLNFYLKSGQNEKVINLANNILEGTMPDPNTLDSNTFTNSINLRLIYFEALAKAYKASGNLQKYQETLEQIIKAKDVFYTINSERALAELQTQYELQQKENTIIQQQLDLIRRQRLVYGTLATMAIFILLAALWIVFSKRQEKIQRVKFQEEEKFKGKKLILEAKEQERKRISSDLHDNLGAFAASITSNLEYIKSDHLDDLGKTALRELQLNSRSMISELNDTIWALKNDSLRLTALSDRLKLYLQRLNSSYPKIQINFYEEIMEDKTLPSAEAFNLFRILQEAINNALRHSDCKLITISLKCHQSWSVEVKDDGRGINSDTTNLSGNGLENMKKRAKTSGWSISWQGIIGDTGTSVRIEPTAN</sequence>
<evidence type="ECO:0000313" key="12">
    <source>
        <dbReference type="EMBL" id="SDA89789.1"/>
    </source>
</evidence>
<keyword evidence="3" id="KW-0597">Phosphoprotein</keyword>
<keyword evidence="8" id="KW-0902">Two-component regulatory system</keyword>
<dbReference type="Proteomes" id="UP000198756">
    <property type="component" value="Unassembled WGS sequence"/>
</dbReference>
<dbReference type="CDD" id="cd16917">
    <property type="entry name" value="HATPase_UhpB-NarQ-NarX-like"/>
    <property type="match status" value="1"/>
</dbReference>
<evidence type="ECO:0000256" key="7">
    <source>
        <dbReference type="ARBA" id="ARBA00022840"/>
    </source>
</evidence>
<dbReference type="SUPFAM" id="SSF55874">
    <property type="entry name" value="ATPase domain of HSP90 chaperone/DNA topoisomerase II/histidine kinase"/>
    <property type="match status" value="1"/>
</dbReference>
<dbReference type="InterPro" id="IPR011712">
    <property type="entry name" value="Sig_transdc_His_kin_sub3_dim/P"/>
</dbReference>
<accession>A0A1G5Z405</accession>
<evidence type="ECO:0000256" key="6">
    <source>
        <dbReference type="ARBA" id="ARBA00022777"/>
    </source>
</evidence>
<dbReference type="Gene3D" id="1.25.40.10">
    <property type="entry name" value="Tetratricopeptide repeat domain"/>
    <property type="match status" value="1"/>
</dbReference>
<dbReference type="GO" id="GO:0000155">
    <property type="term" value="F:phosphorelay sensor kinase activity"/>
    <property type="evidence" value="ECO:0007669"/>
    <property type="project" value="InterPro"/>
</dbReference>
<dbReference type="GO" id="GO:0016020">
    <property type="term" value="C:membrane"/>
    <property type="evidence" value="ECO:0007669"/>
    <property type="project" value="InterPro"/>
</dbReference>
<feature type="domain" description="Histidine kinase/HSP90-like ATPase" evidence="10">
    <location>
        <begin position="566"/>
        <end position="649"/>
    </location>
</feature>
<name>A0A1G5Z405_9BACT</name>
<dbReference type="Gene3D" id="1.20.5.1930">
    <property type="match status" value="1"/>
</dbReference>